<keyword evidence="12" id="KW-1185">Reference proteome</keyword>
<evidence type="ECO:0000256" key="6">
    <source>
        <dbReference type="ARBA" id="ARBA00023295"/>
    </source>
</evidence>
<dbReference type="Pfam" id="PF00295">
    <property type="entry name" value="Glyco_hydro_28"/>
    <property type="match status" value="1"/>
</dbReference>
<evidence type="ECO:0000256" key="3">
    <source>
        <dbReference type="ARBA" id="ARBA00022512"/>
    </source>
</evidence>
<feature type="chain" id="PRO_5047209361" description="Exopolygalacturonase" evidence="10">
    <location>
        <begin position="20"/>
        <end position="419"/>
    </location>
</feature>
<keyword evidence="3" id="KW-0134">Cell wall</keyword>
<proteinExistence type="inferred from homology"/>
<evidence type="ECO:0000256" key="5">
    <source>
        <dbReference type="ARBA" id="ARBA00022801"/>
    </source>
</evidence>
<dbReference type="Proteomes" id="UP001412067">
    <property type="component" value="Unassembled WGS sequence"/>
</dbReference>
<dbReference type="Gene3D" id="2.160.20.10">
    <property type="entry name" value="Single-stranded right-handed beta-helix, Pectin lyase-like"/>
    <property type="match status" value="1"/>
</dbReference>
<keyword evidence="6 9" id="KW-0326">Glycosidase</keyword>
<evidence type="ECO:0008006" key="13">
    <source>
        <dbReference type="Google" id="ProtNLM"/>
    </source>
</evidence>
<accession>A0ABR2LRG5</accession>
<evidence type="ECO:0000256" key="8">
    <source>
        <dbReference type="PROSITE-ProRule" id="PRU10052"/>
    </source>
</evidence>
<evidence type="ECO:0000313" key="11">
    <source>
        <dbReference type="EMBL" id="KAK8948058.1"/>
    </source>
</evidence>
<keyword evidence="7" id="KW-0961">Cell wall biogenesis/degradation</keyword>
<dbReference type="PROSITE" id="PS00502">
    <property type="entry name" value="POLYGALACTURONASE"/>
    <property type="match status" value="1"/>
</dbReference>
<organism evidence="11 12">
    <name type="scientific">Platanthera guangdongensis</name>
    <dbReference type="NCBI Taxonomy" id="2320717"/>
    <lineage>
        <taxon>Eukaryota</taxon>
        <taxon>Viridiplantae</taxon>
        <taxon>Streptophyta</taxon>
        <taxon>Embryophyta</taxon>
        <taxon>Tracheophyta</taxon>
        <taxon>Spermatophyta</taxon>
        <taxon>Magnoliopsida</taxon>
        <taxon>Liliopsida</taxon>
        <taxon>Asparagales</taxon>
        <taxon>Orchidaceae</taxon>
        <taxon>Orchidoideae</taxon>
        <taxon>Orchideae</taxon>
        <taxon>Orchidinae</taxon>
        <taxon>Platanthera</taxon>
    </lineage>
</organism>
<comment type="similarity">
    <text evidence="2 9">Belongs to the glycosyl hydrolase 28 family.</text>
</comment>
<evidence type="ECO:0000256" key="2">
    <source>
        <dbReference type="ARBA" id="ARBA00008834"/>
    </source>
</evidence>
<sequence length="419" mass="44948">MNTLLAVSLLSAFLSFPDGLCYHRPANKIFNVVTDYGAVPDGVTDSTEAFQGAWEGACAWEGPGPRLVIPMGKFLVGPLEFKGPCKGKKVEVKVRGDVLAQTDLNLYTARDWISFKYLSGLVLSGKGKFDGRGASAWAQNDCDKNKNCKHLPWSLGFSFVTNSTIRGITSVDSKSVHMQIFACNNLHLHSLKLIAPADSPNTDGIHVGVSRNIHIARSFIGTGDDCISIGPDTANLSVSKVFCGPGHGISIGSLGRDREEGDVSGISVKNCTFADTTNGVRIKTWEASPTPSSAYNLKFEDLVMRNVDNPIVIDQKYCPHNYCNTKGGPSLVKISGVKFRNIRGETRTKTAINLVCSDSAPCEGIELSDIELKYNVPGDYYNAAVDSYNTAVDSYNAAVASCTNVKGSSKGTVIPPSCV</sequence>
<dbReference type="PANTHER" id="PTHR31375">
    <property type="match status" value="1"/>
</dbReference>
<dbReference type="EMBL" id="JBBWWR010000016">
    <property type="protein sequence ID" value="KAK8948058.1"/>
    <property type="molecule type" value="Genomic_DNA"/>
</dbReference>
<evidence type="ECO:0000256" key="4">
    <source>
        <dbReference type="ARBA" id="ARBA00022525"/>
    </source>
</evidence>
<comment type="caution">
    <text evidence="11">The sequence shown here is derived from an EMBL/GenBank/DDBJ whole genome shotgun (WGS) entry which is preliminary data.</text>
</comment>
<evidence type="ECO:0000256" key="10">
    <source>
        <dbReference type="SAM" id="SignalP"/>
    </source>
</evidence>
<gene>
    <name evidence="11" type="ORF">KSP40_PGU011688</name>
</gene>
<evidence type="ECO:0000256" key="7">
    <source>
        <dbReference type="ARBA" id="ARBA00023316"/>
    </source>
</evidence>
<name>A0ABR2LRG5_9ASPA</name>
<keyword evidence="5 9" id="KW-0378">Hydrolase</keyword>
<dbReference type="SUPFAM" id="SSF51126">
    <property type="entry name" value="Pectin lyase-like"/>
    <property type="match status" value="1"/>
</dbReference>
<dbReference type="InterPro" id="IPR000743">
    <property type="entry name" value="Glyco_hydro_28"/>
</dbReference>
<dbReference type="InterPro" id="IPR012334">
    <property type="entry name" value="Pectin_lyas_fold"/>
</dbReference>
<dbReference type="SMART" id="SM00710">
    <property type="entry name" value="PbH1"/>
    <property type="match status" value="6"/>
</dbReference>
<reference evidence="11 12" key="1">
    <citation type="journal article" date="2022" name="Nat. Plants">
        <title>Genomes of leafy and leafless Platanthera orchids illuminate the evolution of mycoheterotrophy.</title>
        <authorList>
            <person name="Li M.H."/>
            <person name="Liu K.W."/>
            <person name="Li Z."/>
            <person name="Lu H.C."/>
            <person name="Ye Q.L."/>
            <person name="Zhang D."/>
            <person name="Wang J.Y."/>
            <person name="Li Y.F."/>
            <person name="Zhong Z.M."/>
            <person name="Liu X."/>
            <person name="Yu X."/>
            <person name="Liu D.K."/>
            <person name="Tu X.D."/>
            <person name="Liu B."/>
            <person name="Hao Y."/>
            <person name="Liao X.Y."/>
            <person name="Jiang Y.T."/>
            <person name="Sun W.H."/>
            <person name="Chen J."/>
            <person name="Chen Y.Q."/>
            <person name="Ai Y."/>
            <person name="Zhai J.W."/>
            <person name="Wu S.S."/>
            <person name="Zhou Z."/>
            <person name="Hsiao Y.Y."/>
            <person name="Wu W.L."/>
            <person name="Chen Y.Y."/>
            <person name="Lin Y.F."/>
            <person name="Hsu J.L."/>
            <person name="Li C.Y."/>
            <person name="Wang Z.W."/>
            <person name="Zhao X."/>
            <person name="Zhong W.Y."/>
            <person name="Ma X.K."/>
            <person name="Ma L."/>
            <person name="Huang J."/>
            <person name="Chen G.Z."/>
            <person name="Huang M.Z."/>
            <person name="Huang L."/>
            <person name="Peng D.H."/>
            <person name="Luo Y.B."/>
            <person name="Zou S.Q."/>
            <person name="Chen S.P."/>
            <person name="Lan S."/>
            <person name="Tsai W.C."/>
            <person name="Van de Peer Y."/>
            <person name="Liu Z.J."/>
        </authorList>
    </citation>
    <scope>NUCLEOTIDE SEQUENCE [LARGE SCALE GENOMIC DNA]</scope>
    <source>
        <strain evidence="11">Lor288</strain>
    </source>
</reference>
<dbReference type="InterPro" id="IPR011050">
    <property type="entry name" value="Pectin_lyase_fold/virulence"/>
</dbReference>
<feature type="active site" evidence="8">
    <location>
        <position position="247"/>
    </location>
</feature>
<evidence type="ECO:0000256" key="9">
    <source>
        <dbReference type="RuleBase" id="RU361169"/>
    </source>
</evidence>
<evidence type="ECO:0000256" key="1">
    <source>
        <dbReference type="ARBA" id="ARBA00004191"/>
    </source>
</evidence>
<feature type="signal peptide" evidence="10">
    <location>
        <begin position="1"/>
        <end position="19"/>
    </location>
</feature>
<keyword evidence="10" id="KW-0732">Signal</keyword>
<keyword evidence="4" id="KW-0964">Secreted</keyword>
<comment type="subcellular location">
    <subcellularLocation>
        <location evidence="1">Secreted</location>
        <location evidence="1">Cell wall</location>
    </subcellularLocation>
</comment>
<evidence type="ECO:0000313" key="12">
    <source>
        <dbReference type="Proteomes" id="UP001412067"/>
    </source>
</evidence>
<dbReference type="InterPro" id="IPR006626">
    <property type="entry name" value="PbH1"/>
</dbReference>
<protein>
    <recommendedName>
        <fullName evidence="13">Exopolygalacturonase</fullName>
    </recommendedName>
</protein>